<dbReference type="RefSeq" id="WP_009853445.1">
    <property type="nucleotide sequence ID" value="NZ_CP054015.1"/>
</dbReference>
<gene>
    <name evidence="2" type="ORF">BN963_SGAL_01119</name>
</gene>
<dbReference type="GeneID" id="57921391"/>
<dbReference type="InterPro" id="IPR004038">
    <property type="entry name" value="Ribosomal_eL8/eL30/eS12/Gad45"/>
</dbReference>
<evidence type="ECO:0000313" key="3">
    <source>
        <dbReference type="Proteomes" id="UP000027584"/>
    </source>
</evidence>
<dbReference type="SUPFAM" id="SSF55315">
    <property type="entry name" value="L30e-like"/>
    <property type="match status" value="1"/>
</dbReference>
<sequence>MNNRERLSNLIGLAQRAGKIISGEELVIKAIQSGKAQLIFLANDAGANLTKKTTDKCQYYKVEVSTVFNTLELSAALGKPRKVVAVADAGFSKKMRTLMN</sequence>
<name>A0A060RH73_9STRE</name>
<dbReference type="OMA" id="ASMNTQK"/>
<keyword evidence="2" id="KW-0689">Ribosomal protein</keyword>
<dbReference type="EMBL" id="CCBC010000145">
    <property type="protein sequence ID" value="CDO17925.1"/>
    <property type="molecule type" value="Genomic_DNA"/>
</dbReference>
<dbReference type="GO" id="GO:0005840">
    <property type="term" value="C:ribosome"/>
    <property type="evidence" value="ECO:0007669"/>
    <property type="project" value="UniProtKB-KW"/>
</dbReference>
<keyword evidence="2" id="KW-0687">Ribonucleoprotein</keyword>
<dbReference type="AlphaFoldDB" id="A0A060RH73"/>
<proteinExistence type="predicted"/>
<dbReference type="Proteomes" id="UP000027584">
    <property type="component" value="Unassembled WGS sequence"/>
</dbReference>
<dbReference type="Gene3D" id="3.30.1330.30">
    <property type="match status" value="1"/>
</dbReference>
<dbReference type="NCBIfam" id="NF005585">
    <property type="entry name" value="PRK07283.1"/>
    <property type="match status" value="1"/>
</dbReference>
<protein>
    <submittedName>
        <fullName evidence="2">Putative ribosomal protein L7A family</fullName>
    </submittedName>
</protein>
<evidence type="ECO:0000259" key="1">
    <source>
        <dbReference type="Pfam" id="PF01248"/>
    </source>
</evidence>
<organism evidence="2 3">
    <name type="scientific">Streptococcus gallolyticus</name>
    <dbReference type="NCBI Taxonomy" id="315405"/>
    <lineage>
        <taxon>Bacteria</taxon>
        <taxon>Bacillati</taxon>
        <taxon>Bacillota</taxon>
        <taxon>Bacilli</taxon>
        <taxon>Lactobacillales</taxon>
        <taxon>Streptococcaceae</taxon>
        <taxon>Streptococcus</taxon>
    </lineage>
</organism>
<reference evidence="2 3" key="2">
    <citation type="submission" date="2014-05" db="EMBL/GenBank/DDBJ databases">
        <title>Genome sequence of Streptococcus gallolyticus.</title>
        <authorList>
            <person name="Del Campo R."/>
        </authorList>
    </citation>
    <scope>NUCLEOTIDE SEQUENCE [LARGE SCALE GENOMIC DNA]</scope>
    <source>
        <strain evidence="2 3">LMG17956</strain>
    </source>
</reference>
<accession>A0A060RH73</accession>
<reference evidence="2 3" key="1">
    <citation type="submission" date="2014-02" db="EMBL/GenBank/DDBJ databases">
        <authorList>
            <person name="Manrique M."/>
        </authorList>
    </citation>
    <scope>NUCLEOTIDE SEQUENCE [LARGE SCALE GENOMIC DNA]</scope>
    <source>
        <strain evidence="2 3">LMG17956</strain>
    </source>
</reference>
<feature type="domain" description="Ribosomal protein eL8/eL30/eS12/Gadd45" evidence="1">
    <location>
        <begin position="7"/>
        <end position="94"/>
    </location>
</feature>
<dbReference type="Pfam" id="PF01248">
    <property type="entry name" value="Ribosomal_L7Ae"/>
    <property type="match status" value="1"/>
</dbReference>
<evidence type="ECO:0000313" key="2">
    <source>
        <dbReference type="EMBL" id="CDO17925.1"/>
    </source>
</evidence>
<dbReference type="InterPro" id="IPR029064">
    <property type="entry name" value="Ribosomal_eL30-like_sf"/>
</dbReference>
<comment type="caution">
    <text evidence="2">The sequence shown here is derived from an EMBL/GenBank/DDBJ whole genome shotgun (WGS) entry which is preliminary data.</text>
</comment>